<sequence length="54" mass="6286">MMGAAAVAVVVVCAAMYTIFEVIERRKRKKFAEDIRRYIQNHKGEWTGDNQDLR</sequence>
<proteinExistence type="predicted"/>
<comment type="caution">
    <text evidence="2">The sequence shown here is derived from an EMBL/GenBank/DDBJ whole genome shotgun (WGS) entry which is preliminary data.</text>
</comment>
<reference evidence="2 3" key="1">
    <citation type="journal article" date="2019" name="Nat. Med.">
        <title>A library of human gut bacterial isolates paired with longitudinal multiomics data enables mechanistic microbiome research.</title>
        <authorList>
            <person name="Poyet M."/>
            <person name="Groussin M."/>
            <person name="Gibbons S.M."/>
            <person name="Avila-Pacheco J."/>
            <person name="Jiang X."/>
            <person name="Kearney S.M."/>
            <person name="Perrotta A.R."/>
            <person name="Berdy B."/>
            <person name="Zhao S."/>
            <person name="Lieberman T.D."/>
            <person name="Swanson P.K."/>
            <person name="Smith M."/>
            <person name="Roesemann S."/>
            <person name="Alexander J.E."/>
            <person name="Rich S.A."/>
            <person name="Livny J."/>
            <person name="Vlamakis H."/>
            <person name="Clish C."/>
            <person name="Bullock K."/>
            <person name="Deik A."/>
            <person name="Scott J."/>
            <person name="Pierce K.A."/>
            <person name="Xavier R.J."/>
            <person name="Alm E.J."/>
        </authorList>
    </citation>
    <scope>NUCLEOTIDE SEQUENCE [LARGE SCALE GENOMIC DNA]</scope>
    <source>
        <strain evidence="2 3">BIOML-B9</strain>
    </source>
</reference>
<feature type="transmembrane region" description="Helical" evidence="1">
    <location>
        <begin position="6"/>
        <end position="23"/>
    </location>
</feature>
<accession>A0A6L5TDC2</accession>
<evidence type="ECO:0000313" key="3">
    <source>
        <dbReference type="Proteomes" id="UP000477010"/>
    </source>
</evidence>
<keyword evidence="1" id="KW-0812">Transmembrane</keyword>
<organism evidence="2 3">
    <name type="scientific">Faecalibacterium prausnitzii</name>
    <dbReference type="NCBI Taxonomy" id="853"/>
    <lineage>
        <taxon>Bacteria</taxon>
        <taxon>Bacillati</taxon>
        <taxon>Bacillota</taxon>
        <taxon>Clostridia</taxon>
        <taxon>Eubacteriales</taxon>
        <taxon>Oscillospiraceae</taxon>
        <taxon>Faecalibacterium</taxon>
    </lineage>
</organism>
<dbReference type="Proteomes" id="UP000477010">
    <property type="component" value="Unassembled WGS sequence"/>
</dbReference>
<dbReference type="RefSeq" id="WP_154251985.1">
    <property type="nucleotide sequence ID" value="NZ_JBBNNX010000002.1"/>
</dbReference>
<dbReference type="AlphaFoldDB" id="A0A6L5TDC2"/>
<keyword evidence="1" id="KW-1133">Transmembrane helix</keyword>
<dbReference type="EMBL" id="WKQE01000002">
    <property type="protein sequence ID" value="MSC79661.1"/>
    <property type="molecule type" value="Genomic_DNA"/>
</dbReference>
<protein>
    <submittedName>
        <fullName evidence="2">Uncharacterized protein</fullName>
    </submittedName>
</protein>
<gene>
    <name evidence="2" type="ORF">GKD85_02290</name>
</gene>
<evidence type="ECO:0000256" key="1">
    <source>
        <dbReference type="SAM" id="Phobius"/>
    </source>
</evidence>
<keyword evidence="1" id="KW-0472">Membrane</keyword>
<evidence type="ECO:0000313" key="2">
    <source>
        <dbReference type="EMBL" id="MSC79661.1"/>
    </source>
</evidence>
<name>A0A6L5TDC2_9FIRM</name>